<dbReference type="SUPFAM" id="SSF52540">
    <property type="entry name" value="P-loop containing nucleoside triphosphate hydrolases"/>
    <property type="match status" value="1"/>
</dbReference>
<dbReference type="InterPro" id="IPR050079">
    <property type="entry name" value="DEAD_box_RNA_helicase"/>
</dbReference>
<accession>A0A8C1X5M8</accession>
<dbReference type="GO" id="GO:0016787">
    <property type="term" value="F:hydrolase activity"/>
    <property type="evidence" value="ECO:0007669"/>
    <property type="project" value="UniProtKB-KW"/>
</dbReference>
<evidence type="ECO:0000256" key="3">
    <source>
        <dbReference type="ARBA" id="ARBA00022801"/>
    </source>
</evidence>
<keyword evidence="7" id="KW-0732">Signal</keyword>
<dbReference type="EC" id="3.6.4.13" evidence="1"/>
<evidence type="ECO:0000256" key="4">
    <source>
        <dbReference type="ARBA" id="ARBA00022806"/>
    </source>
</evidence>
<dbReference type="GO" id="GO:0003676">
    <property type="term" value="F:nucleic acid binding"/>
    <property type="evidence" value="ECO:0007669"/>
    <property type="project" value="InterPro"/>
</dbReference>
<protein>
    <recommendedName>
        <fullName evidence="1">RNA helicase</fullName>
        <ecNumber evidence="1">3.6.4.13</ecNumber>
    </recommendedName>
</protein>
<dbReference type="PROSITE" id="PS51195">
    <property type="entry name" value="Q_MOTIF"/>
    <property type="match status" value="1"/>
</dbReference>
<dbReference type="GO" id="GO:0005829">
    <property type="term" value="C:cytosol"/>
    <property type="evidence" value="ECO:0007669"/>
    <property type="project" value="TreeGrafter"/>
</dbReference>
<sequence>MQSVKIRRCTFLISKLCSLQLGWGQIAGVSACVRRVTTSNKALGDYFYMNSIQSAPPSVLMQKDEGDGSASVPQKTFNCFNICPELVETLHSQNIIHPTTVQMQTIPKILKGRNILCAAETGSGKTLAYLLPIIHRLQEEPFTDSERNIRAVVIVPSRELAEQVTSVARSVSKPFGLEMGVRHMRLQGEMPATVREGTFRNFQKGNVDVLICRE</sequence>
<keyword evidence="5" id="KW-0067">ATP-binding</keyword>
<dbReference type="PROSITE" id="PS51192">
    <property type="entry name" value="HELICASE_ATP_BIND_1"/>
    <property type="match status" value="1"/>
</dbReference>
<name>A0A8C1X5M8_CYPCA</name>
<evidence type="ECO:0000256" key="1">
    <source>
        <dbReference type="ARBA" id="ARBA00012552"/>
    </source>
</evidence>
<feature type="short sequence motif" description="Q motif" evidence="6">
    <location>
        <begin position="75"/>
        <end position="103"/>
    </location>
</feature>
<proteinExistence type="predicted"/>
<dbReference type="InterPro" id="IPR027417">
    <property type="entry name" value="P-loop_NTPase"/>
</dbReference>
<reference evidence="10" key="1">
    <citation type="submission" date="2025-08" db="UniProtKB">
        <authorList>
            <consortium name="Ensembl"/>
        </authorList>
    </citation>
    <scope>IDENTIFICATION</scope>
</reference>
<evidence type="ECO:0000259" key="8">
    <source>
        <dbReference type="PROSITE" id="PS51192"/>
    </source>
</evidence>
<dbReference type="GO" id="GO:0005524">
    <property type="term" value="F:ATP binding"/>
    <property type="evidence" value="ECO:0007669"/>
    <property type="project" value="UniProtKB-KW"/>
</dbReference>
<dbReference type="InterPro" id="IPR014001">
    <property type="entry name" value="Helicase_ATP-bd"/>
</dbReference>
<keyword evidence="4" id="KW-0347">Helicase</keyword>
<evidence type="ECO:0000259" key="9">
    <source>
        <dbReference type="PROSITE" id="PS51195"/>
    </source>
</evidence>
<dbReference type="Gene3D" id="3.40.50.300">
    <property type="entry name" value="P-loop containing nucleotide triphosphate hydrolases"/>
    <property type="match status" value="1"/>
</dbReference>
<dbReference type="InterPro" id="IPR011545">
    <property type="entry name" value="DEAD/DEAH_box_helicase_dom"/>
</dbReference>
<feature type="signal peptide" evidence="7">
    <location>
        <begin position="1"/>
        <end position="24"/>
    </location>
</feature>
<evidence type="ECO:0000256" key="5">
    <source>
        <dbReference type="ARBA" id="ARBA00022840"/>
    </source>
</evidence>
<evidence type="ECO:0000313" key="11">
    <source>
        <dbReference type="Proteomes" id="UP000694700"/>
    </source>
</evidence>
<dbReference type="GO" id="GO:0003724">
    <property type="term" value="F:RNA helicase activity"/>
    <property type="evidence" value="ECO:0007669"/>
    <property type="project" value="UniProtKB-EC"/>
</dbReference>
<evidence type="ECO:0000256" key="6">
    <source>
        <dbReference type="PROSITE-ProRule" id="PRU00552"/>
    </source>
</evidence>
<dbReference type="PANTHER" id="PTHR47959:SF13">
    <property type="entry name" value="ATP-DEPENDENT RNA HELICASE RHLE"/>
    <property type="match status" value="1"/>
</dbReference>
<evidence type="ECO:0000256" key="2">
    <source>
        <dbReference type="ARBA" id="ARBA00022741"/>
    </source>
</evidence>
<dbReference type="PANTHER" id="PTHR47959">
    <property type="entry name" value="ATP-DEPENDENT RNA HELICASE RHLE-RELATED"/>
    <property type="match status" value="1"/>
</dbReference>
<evidence type="ECO:0000313" key="10">
    <source>
        <dbReference type="Ensembl" id="ENSCCRP00015076125.1"/>
    </source>
</evidence>
<feature type="chain" id="PRO_5034717599" description="RNA helicase" evidence="7">
    <location>
        <begin position="25"/>
        <end position="214"/>
    </location>
</feature>
<dbReference type="AlphaFoldDB" id="A0A8C1X5M8"/>
<feature type="domain" description="Helicase ATP-binding" evidence="8">
    <location>
        <begin position="106"/>
        <end position="214"/>
    </location>
</feature>
<keyword evidence="2" id="KW-0547">Nucleotide-binding</keyword>
<evidence type="ECO:0000256" key="7">
    <source>
        <dbReference type="SAM" id="SignalP"/>
    </source>
</evidence>
<dbReference type="Pfam" id="PF00270">
    <property type="entry name" value="DEAD"/>
    <property type="match status" value="1"/>
</dbReference>
<dbReference type="Proteomes" id="UP000694700">
    <property type="component" value="Unplaced"/>
</dbReference>
<organism evidence="10 11">
    <name type="scientific">Cyprinus carpio</name>
    <name type="common">Common carp</name>
    <dbReference type="NCBI Taxonomy" id="7962"/>
    <lineage>
        <taxon>Eukaryota</taxon>
        <taxon>Metazoa</taxon>
        <taxon>Chordata</taxon>
        <taxon>Craniata</taxon>
        <taxon>Vertebrata</taxon>
        <taxon>Euteleostomi</taxon>
        <taxon>Actinopterygii</taxon>
        <taxon>Neopterygii</taxon>
        <taxon>Teleostei</taxon>
        <taxon>Ostariophysi</taxon>
        <taxon>Cypriniformes</taxon>
        <taxon>Cyprinidae</taxon>
        <taxon>Cyprininae</taxon>
        <taxon>Cyprinus</taxon>
    </lineage>
</organism>
<feature type="domain" description="DEAD-box RNA helicase Q" evidence="9">
    <location>
        <begin position="75"/>
        <end position="103"/>
    </location>
</feature>
<dbReference type="PROSITE" id="PS51257">
    <property type="entry name" value="PROKAR_LIPOPROTEIN"/>
    <property type="match status" value="1"/>
</dbReference>
<keyword evidence="3" id="KW-0378">Hydrolase</keyword>
<dbReference type="Ensembl" id="ENSCCRT00015078596.1">
    <property type="protein sequence ID" value="ENSCCRP00015076125.1"/>
    <property type="gene ID" value="ENSCCRG00015030789.1"/>
</dbReference>
<dbReference type="InterPro" id="IPR014014">
    <property type="entry name" value="RNA_helicase_DEAD_Q_motif"/>
</dbReference>